<evidence type="ECO:0000313" key="1">
    <source>
        <dbReference type="EMBL" id="PXX20260.1"/>
    </source>
</evidence>
<dbReference type="Proteomes" id="UP000248314">
    <property type="component" value="Unassembled WGS sequence"/>
</dbReference>
<evidence type="ECO:0000313" key="2">
    <source>
        <dbReference type="Proteomes" id="UP000248314"/>
    </source>
</evidence>
<organism evidence="1 2">
    <name type="scientific">Hoylesella shahii DSM 15611 = JCM 12083</name>
    <dbReference type="NCBI Taxonomy" id="1122991"/>
    <lineage>
        <taxon>Bacteria</taxon>
        <taxon>Pseudomonadati</taxon>
        <taxon>Bacteroidota</taxon>
        <taxon>Bacteroidia</taxon>
        <taxon>Bacteroidales</taxon>
        <taxon>Prevotellaceae</taxon>
        <taxon>Hoylesella</taxon>
    </lineage>
</organism>
<reference evidence="1 2" key="1">
    <citation type="submission" date="2018-05" db="EMBL/GenBank/DDBJ databases">
        <title>Genomic Encyclopedia of Type Strains, Phase I: the one thousand microbial genomes (KMG-I) project.</title>
        <authorList>
            <person name="Kyrpides N."/>
        </authorList>
    </citation>
    <scope>NUCLEOTIDE SEQUENCE [LARGE SCALE GENOMIC DNA]</scope>
    <source>
        <strain evidence="1 2">DSM 15611</strain>
    </source>
</reference>
<sequence>MWRDICCSLIYFLQIYALFNEQIQKRLSFLIGLYTFGERMLRQKGGEKEDKKTKKATKNEDKLGRCMEKGWQKQGEERIRDDLTNNYKTRKAHYSMI</sequence>
<proteinExistence type="predicted"/>
<accession>A0A318HR12</accession>
<dbReference type="AlphaFoldDB" id="A0A318HR12"/>
<protein>
    <submittedName>
        <fullName evidence="1">Uncharacterized protein</fullName>
    </submittedName>
</protein>
<dbReference type="EMBL" id="QJJX01000029">
    <property type="protein sequence ID" value="PXX20260.1"/>
    <property type="molecule type" value="Genomic_DNA"/>
</dbReference>
<gene>
    <name evidence="1" type="ORF">EJ73_02165</name>
</gene>
<name>A0A318HR12_9BACT</name>
<keyword evidence="2" id="KW-1185">Reference proteome</keyword>
<dbReference type="STRING" id="1122991.GCA_000613445_00858"/>
<comment type="caution">
    <text evidence="1">The sequence shown here is derived from an EMBL/GenBank/DDBJ whole genome shotgun (WGS) entry which is preliminary data.</text>
</comment>